<sequence>MKLQEHYCLITKDKPGQHFLKVTALHAQIKELKEANVTLTANAGSAAINKQCKGPHNSDLKCLNAKCGKVRHLIEDCFEEGGGKQGQYPDWWKGKKWAALPSANTLCTRCSFNMVF</sequence>
<name>A0A0W0FZL8_MONRR</name>
<evidence type="ECO:0000313" key="1">
    <source>
        <dbReference type="EMBL" id="KTB41766.1"/>
    </source>
</evidence>
<organism evidence="1 2">
    <name type="scientific">Moniliophthora roreri</name>
    <name type="common">Frosty pod rot fungus</name>
    <name type="synonym">Monilia roreri</name>
    <dbReference type="NCBI Taxonomy" id="221103"/>
    <lineage>
        <taxon>Eukaryota</taxon>
        <taxon>Fungi</taxon>
        <taxon>Dikarya</taxon>
        <taxon>Basidiomycota</taxon>
        <taxon>Agaricomycotina</taxon>
        <taxon>Agaricomycetes</taxon>
        <taxon>Agaricomycetidae</taxon>
        <taxon>Agaricales</taxon>
        <taxon>Marasmiineae</taxon>
        <taxon>Marasmiaceae</taxon>
        <taxon>Moniliophthora</taxon>
    </lineage>
</organism>
<dbReference type="EMBL" id="LATX01001424">
    <property type="protein sequence ID" value="KTB41766.1"/>
    <property type="molecule type" value="Genomic_DNA"/>
</dbReference>
<comment type="caution">
    <text evidence="1">The sequence shown here is derived from an EMBL/GenBank/DDBJ whole genome shotgun (WGS) entry which is preliminary data.</text>
</comment>
<dbReference type="Proteomes" id="UP000054988">
    <property type="component" value="Unassembled WGS sequence"/>
</dbReference>
<dbReference type="AlphaFoldDB" id="A0A0W0FZL8"/>
<proteinExistence type="predicted"/>
<accession>A0A0W0FZL8</accession>
<evidence type="ECO:0000313" key="2">
    <source>
        <dbReference type="Proteomes" id="UP000054988"/>
    </source>
</evidence>
<protein>
    <submittedName>
        <fullName evidence="1">Uncharacterized protein</fullName>
    </submittedName>
</protein>
<gene>
    <name evidence="1" type="ORF">WG66_5558</name>
</gene>
<reference evidence="1 2" key="1">
    <citation type="submission" date="2015-12" db="EMBL/GenBank/DDBJ databases">
        <title>Draft genome sequence of Moniliophthora roreri, the causal agent of frosty pod rot of cacao.</title>
        <authorList>
            <person name="Aime M.C."/>
            <person name="Diaz-Valderrama J.R."/>
            <person name="Kijpornyongpan T."/>
            <person name="Phillips-Mora W."/>
        </authorList>
    </citation>
    <scope>NUCLEOTIDE SEQUENCE [LARGE SCALE GENOMIC DNA]</scope>
    <source>
        <strain evidence="1 2">MCA 2952</strain>
    </source>
</reference>